<protein>
    <submittedName>
        <fullName evidence="8">Replication protein A family protein</fullName>
    </submittedName>
</protein>
<sequence>MTTVSNNTVKKTLYYKAIKPIERPFLTYPELHEKEKRAKALAYAETLLSQQPKIVQLTVEKQFDTLLKEKGVERASAYLAKNFYERIYPRIETVTKRYSLTEKNSETYRFFNWFNAMPDMSRKSLESLALELSAFVFTALSAISENRKDESDLKIAHMLYTEAAKITQAYRQEPPRLAKLSKRWFNEKDAFIAIAQMTSEKWWLNRLRRHAAEWREHLHIALTNVSKRNSIYASTMAISEWKEQKRRTREFLKSMELEDEEGNRFSLIDKYYGSVANPAIRRTEMMVRIRGFENICNELGYIAEFYTLTAPSKYHATTIHGHRNRKWNGSSPADTQRYLSQVWSKVRAKLHRNDLRIFGIRVAEPHHDGTPHWHMLFFMLPEQAESIREILREYAFEEDKSELSTDKAKKARFHAEAIDPEKGSATGYVAKYIAKNVDGYALDGELDDESGRPMKEAAMAAAVWSARWRIRQFQFIGGAPVTVYRELRKMADHETAVGLDVEFAVVHDAADSGDWAGYVNAQGGPFVRRDDLIARLWYEESDETNAYGEEIIRVKGVFSPLVGSGSPIITRLKSWKIVKKLDDAIAESAFSDAYASPRSSVNNCTGVLSTVKDKKPVVTDIVSKAKEIGITLDPEKDPYMIHSIARGAIYTENGNSVRFHTNGHIQIIVSKAEKVKKSLSRCELAMSRIQQRIKENGKNGSRAQSSPA</sequence>
<evidence type="ECO:0000256" key="5">
    <source>
        <dbReference type="ARBA" id="ARBA00022759"/>
    </source>
</evidence>
<evidence type="ECO:0000313" key="8">
    <source>
        <dbReference type="EMBL" id="EUD09681.1"/>
    </source>
</evidence>
<evidence type="ECO:0000256" key="3">
    <source>
        <dbReference type="ARBA" id="ARBA00022705"/>
    </source>
</evidence>
<dbReference type="RefSeq" id="WP_036963491.1">
    <property type="nucleotide sequence ID" value="NZ_JALD01000069.1"/>
</dbReference>
<organism evidence="8 9">
    <name type="scientific">Providencia alcalifaciens 205/92</name>
    <dbReference type="NCBI Taxonomy" id="1256988"/>
    <lineage>
        <taxon>Bacteria</taxon>
        <taxon>Pseudomonadati</taxon>
        <taxon>Pseudomonadota</taxon>
        <taxon>Gammaproteobacteria</taxon>
        <taxon>Enterobacterales</taxon>
        <taxon>Morganellaceae</taxon>
        <taxon>Providencia</taxon>
    </lineage>
</organism>
<evidence type="ECO:0000256" key="4">
    <source>
        <dbReference type="ARBA" id="ARBA00022722"/>
    </source>
</evidence>
<dbReference type="GO" id="GO:0006260">
    <property type="term" value="P:DNA replication"/>
    <property type="evidence" value="ECO:0007669"/>
    <property type="project" value="UniProtKB-KW"/>
</dbReference>
<dbReference type="GO" id="GO:0016787">
    <property type="term" value="F:hydrolase activity"/>
    <property type="evidence" value="ECO:0007669"/>
    <property type="project" value="UniProtKB-KW"/>
</dbReference>
<reference evidence="8 9" key="1">
    <citation type="submission" date="2014-01" db="EMBL/GenBank/DDBJ databases">
        <authorList>
            <person name="Durkin A.S."/>
            <person name="McCorrison J."/>
            <person name="Torralba M."/>
            <person name="Gillis M."/>
            <person name="Haft D.H."/>
            <person name="Methe B."/>
            <person name="Sutton G."/>
            <person name="Nelson K.E."/>
        </authorList>
    </citation>
    <scope>NUCLEOTIDE SEQUENCE [LARGE SCALE GENOMIC DNA]</scope>
    <source>
        <strain evidence="8 9">205/92</strain>
    </source>
</reference>
<evidence type="ECO:0000256" key="2">
    <source>
        <dbReference type="ARBA" id="ARBA00009260"/>
    </source>
</evidence>
<evidence type="ECO:0000313" key="9">
    <source>
        <dbReference type="Proteomes" id="UP000022311"/>
    </source>
</evidence>
<comment type="function">
    <text evidence="1">Possible endonuclease which induces a single-strand cut and initiates DNA replication.</text>
</comment>
<evidence type="ECO:0000256" key="6">
    <source>
        <dbReference type="ARBA" id="ARBA00022801"/>
    </source>
</evidence>
<keyword evidence="5" id="KW-0255">Endonuclease</keyword>
<dbReference type="Proteomes" id="UP000022311">
    <property type="component" value="Unassembled WGS sequence"/>
</dbReference>
<dbReference type="EMBL" id="JALD01000069">
    <property type="protein sequence ID" value="EUD09681.1"/>
    <property type="molecule type" value="Genomic_DNA"/>
</dbReference>
<dbReference type="AlphaFoldDB" id="A0AAV3M1V8"/>
<comment type="caution">
    <text evidence="8">The sequence shown here is derived from an EMBL/GenBank/DDBJ whole genome shotgun (WGS) entry which is preliminary data.</text>
</comment>
<evidence type="ECO:0000256" key="1">
    <source>
        <dbReference type="ARBA" id="ARBA00003293"/>
    </source>
</evidence>
<proteinExistence type="inferred from homology"/>
<dbReference type="GO" id="GO:0004519">
    <property type="term" value="F:endonuclease activity"/>
    <property type="evidence" value="ECO:0007669"/>
    <property type="project" value="UniProtKB-KW"/>
</dbReference>
<keyword evidence="6" id="KW-0378">Hydrolase</keyword>
<keyword evidence="4" id="KW-0540">Nuclease</keyword>
<evidence type="ECO:0000259" key="7">
    <source>
        <dbReference type="Pfam" id="PF05840"/>
    </source>
</evidence>
<name>A0AAV3M1V8_9GAMM</name>
<gene>
    <name evidence="8" type="ORF">HMPREF1563_2876</name>
</gene>
<dbReference type="InterPro" id="IPR008766">
    <property type="entry name" value="Replication_gene_A-like"/>
</dbReference>
<feature type="domain" description="Replication gene A protein-like" evidence="7">
    <location>
        <begin position="127"/>
        <end position="440"/>
    </location>
</feature>
<comment type="similarity">
    <text evidence="2">Belongs to the phage GPA family.</text>
</comment>
<accession>A0AAV3M1V8</accession>
<keyword evidence="3" id="KW-0235">DNA replication</keyword>
<dbReference type="Pfam" id="PF05840">
    <property type="entry name" value="Phage_GPA"/>
    <property type="match status" value="1"/>
</dbReference>